<dbReference type="Gene3D" id="3.80.10.10">
    <property type="entry name" value="Ribonuclease Inhibitor"/>
    <property type="match status" value="1"/>
</dbReference>
<evidence type="ECO:0008006" key="4">
    <source>
        <dbReference type="Google" id="ProtNLM"/>
    </source>
</evidence>
<sequence length="721" mass="82980">MAPEDQNEADNIENENDEAENNNNNNPPPRLNIQQHQVQINRYQEQIAALAAIAEAEESFLGTISNLNHQNRRLEEKINEADAQNNLLQMQLKVLNKKMENLENFMVTLDEMKEDDAAGNRKTNHENNRQEQRMKNCPKCGFDLQKDPAKAPASALLCRSDSFNREDFADILPESCYLKKRQSVDEEAINPMIIDLIVAKIMEHLPTSELLKCRQVNNLWNTEASFCLRQRHTFKLNFNNIETITQFTANPSTSDCLFTRLKIDLGFVINPFRNYLEEFFKIYGPHMTHFSLSCEEEFANRIYTEEFRAIFLSYLANIEEIELSLPTKITERPSLYEDPRPRSRFVFPFMTSLILHQFDNAGGYNVWFTKELLKMGPNLKSLRVETHNKEVMTRILLALGDRECRTICSQLKHLFLDAYVTQQHLEMLSQFDFQLKSLQLTLLTVEVTKECVESFLQRHRHTLETLILGDYQKRPSQNNSPLIVRLPIMTSLKHIKFVDPCFPDQRNVILSPLSYAVQTPKLKSISFDHETGKPTGVHLFSDLFNSSPSPCESLRELRISHGLSDMTLIAAAAKMFPNLEKLQVGNVNDKILQEIWTHFDFILDFGLELCPSNVNVDSIITGIPFEVCKKIQERNLYTQVETLDVLDIIRTEPSICNMSKLRTLRIEGLPSTLLTAVSGYLALSQMKSLTSVSIKSDVATLSRECRRVLGERLNLTLFELF</sequence>
<reference evidence="2 3" key="1">
    <citation type="submission" date="2015-12" db="EMBL/GenBank/DDBJ databases">
        <title>The genome of Folsomia candida.</title>
        <authorList>
            <person name="Faddeeva A."/>
            <person name="Derks M.F."/>
            <person name="Anvar Y."/>
            <person name="Smit S."/>
            <person name="Van Straalen N."/>
            <person name="Roelofs D."/>
        </authorList>
    </citation>
    <scope>NUCLEOTIDE SEQUENCE [LARGE SCALE GENOMIC DNA]</scope>
    <source>
        <strain evidence="2 3">VU population</strain>
        <tissue evidence="2">Whole body</tissue>
    </source>
</reference>
<feature type="compositionally biased region" description="Acidic residues" evidence="1">
    <location>
        <begin position="1"/>
        <end position="20"/>
    </location>
</feature>
<accession>A0A226ECF9</accession>
<evidence type="ECO:0000313" key="3">
    <source>
        <dbReference type="Proteomes" id="UP000198287"/>
    </source>
</evidence>
<dbReference type="InterPro" id="IPR032675">
    <property type="entry name" value="LRR_dom_sf"/>
</dbReference>
<dbReference type="OrthoDB" id="10466515at2759"/>
<name>A0A226ECF9_FOLCA</name>
<comment type="caution">
    <text evidence="2">The sequence shown here is derived from an EMBL/GenBank/DDBJ whole genome shotgun (WGS) entry which is preliminary data.</text>
</comment>
<keyword evidence="3" id="KW-1185">Reference proteome</keyword>
<dbReference type="AlphaFoldDB" id="A0A226ECF9"/>
<dbReference type="SUPFAM" id="SSF52047">
    <property type="entry name" value="RNI-like"/>
    <property type="match status" value="1"/>
</dbReference>
<gene>
    <name evidence="2" type="ORF">Fcan01_09841</name>
</gene>
<dbReference type="EMBL" id="LNIX01000004">
    <property type="protein sequence ID" value="OXA55253.1"/>
    <property type="molecule type" value="Genomic_DNA"/>
</dbReference>
<evidence type="ECO:0000313" key="2">
    <source>
        <dbReference type="EMBL" id="OXA55253.1"/>
    </source>
</evidence>
<dbReference type="Proteomes" id="UP000198287">
    <property type="component" value="Unassembled WGS sequence"/>
</dbReference>
<feature type="region of interest" description="Disordered" evidence="1">
    <location>
        <begin position="1"/>
        <end position="31"/>
    </location>
</feature>
<proteinExistence type="predicted"/>
<organism evidence="2 3">
    <name type="scientific">Folsomia candida</name>
    <name type="common">Springtail</name>
    <dbReference type="NCBI Taxonomy" id="158441"/>
    <lineage>
        <taxon>Eukaryota</taxon>
        <taxon>Metazoa</taxon>
        <taxon>Ecdysozoa</taxon>
        <taxon>Arthropoda</taxon>
        <taxon>Hexapoda</taxon>
        <taxon>Collembola</taxon>
        <taxon>Entomobryomorpha</taxon>
        <taxon>Isotomoidea</taxon>
        <taxon>Isotomidae</taxon>
        <taxon>Proisotominae</taxon>
        <taxon>Folsomia</taxon>
    </lineage>
</organism>
<evidence type="ECO:0000256" key="1">
    <source>
        <dbReference type="SAM" id="MobiDB-lite"/>
    </source>
</evidence>
<protein>
    <recommendedName>
        <fullName evidence="4">F-box domain-containing protein</fullName>
    </recommendedName>
</protein>
<dbReference type="OMA" id="RTEPAIC"/>